<dbReference type="InterPro" id="IPR054212">
    <property type="entry name" value="DUF6919"/>
</dbReference>
<accession>A0A3G5A1C2</accession>
<name>A0A3G5A1C2_9VIRU</name>
<evidence type="ECO:0000313" key="2">
    <source>
        <dbReference type="EMBL" id="AYV79663.1"/>
    </source>
</evidence>
<dbReference type="Pfam" id="PF21897">
    <property type="entry name" value="DUF6919"/>
    <property type="match status" value="1"/>
</dbReference>
<reference evidence="2" key="1">
    <citation type="submission" date="2018-10" db="EMBL/GenBank/DDBJ databases">
        <title>Hidden diversity of soil giant viruses.</title>
        <authorList>
            <person name="Schulz F."/>
            <person name="Alteio L."/>
            <person name="Goudeau D."/>
            <person name="Ryan E.M."/>
            <person name="Malmstrom R.R."/>
            <person name="Blanchard J."/>
            <person name="Woyke T."/>
        </authorList>
    </citation>
    <scope>NUCLEOTIDE SEQUENCE</scope>
    <source>
        <strain evidence="2">FNV1</strain>
    </source>
</reference>
<organism evidence="2">
    <name type="scientific">Faunusvirus sp</name>
    <dbReference type="NCBI Taxonomy" id="2487766"/>
    <lineage>
        <taxon>Viruses</taxon>
        <taxon>Varidnaviria</taxon>
        <taxon>Bamfordvirae</taxon>
        <taxon>Nucleocytoviricota</taxon>
        <taxon>Megaviricetes</taxon>
        <taxon>Imitervirales</taxon>
        <taxon>Mimiviridae</taxon>
    </lineage>
</organism>
<dbReference type="EMBL" id="MK072166">
    <property type="protein sequence ID" value="AYV79663.1"/>
    <property type="molecule type" value="Genomic_DNA"/>
</dbReference>
<evidence type="ECO:0000259" key="1">
    <source>
        <dbReference type="Pfam" id="PF21897"/>
    </source>
</evidence>
<gene>
    <name evidence="2" type="ORF">Faunusvirus35_2</name>
</gene>
<feature type="domain" description="DUF6919" evidence="1">
    <location>
        <begin position="36"/>
        <end position="176"/>
    </location>
</feature>
<sequence>MKFKDALKQTIKMFSTPEFIKRVKREDESMLKHYKIIKKINANGYLTTNSQAGRKDDEYNEKAYMVGFMLETKAVDFIKNMGLYTDKNAAFVPCCNENVHSPASLDIPLTTGKQEGKTVVHTHMSPVLPESQWHFERENAHISKTEKVVYIHCWDSKWNRNASSSSGLFTDVLKILKSI</sequence>
<proteinExistence type="predicted"/>
<protein>
    <recommendedName>
        <fullName evidence="1">DUF6919 domain-containing protein</fullName>
    </recommendedName>
</protein>